<dbReference type="Gene3D" id="3.40.50.300">
    <property type="entry name" value="P-loop containing nucleotide triphosphate hydrolases"/>
    <property type="match status" value="1"/>
</dbReference>
<dbReference type="RefSeq" id="WP_282585340.1">
    <property type="nucleotide sequence ID" value="NZ_JAMOIM010000007.1"/>
</dbReference>
<keyword evidence="4 10" id="KW-0500">Molybdenum</keyword>
<evidence type="ECO:0000256" key="10">
    <source>
        <dbReference type="PROSITE-ProRule" id="PRU01213"/>
    </source>
</evidence>
<organism evidence="13 14">
    <name type="scientific">Lichenifustis flavocetrariae</name>
    <dbReference type="NCBI Taxonomy" id="2949735"/>
    <lineage>
        <taxon>Bacteria</taxon>
        <taxon>Pseudomonadati</taxon>
        <taxon>Pseudomonadota</taxon>
        <taxon>Alphaproteobacteria</taxon>
        <taxon>Hyphomicrobiales</taxon>
        <taxon>Lichenihabitantaceae</taxon>
        <taxon>Lichenifustis</taxon>
    </lineage>
</organism>
<keyword evidence="5" id="KW-0997">Cell inner membrane</keyword>
<feature type="domain" description="ABC transporter" evidence="11">
    <location>
        <begin position="4"/>
        <end position="236"/>
    </location>
</feature>
<dbReference type="InterPro" id="IPR017871">
    <property type="entry name" value="ABC_transporter-like_CS"/>
</dbReference>
<evidence type="ECO:0000256" key="3">
    <source>
        <dbReference type="ARBA" id="ARBA00022475"/>
    </source>
</evidence>
<evidence type="ECO:0000259" key="11">
    <source>
        <dbReference type="PROSITE" id="PS50893"/>
    </source>
</evidence>
<evidence type="ECO:0000256" key="2">
    <source>
        <dbReference type="ARBA" id="ARBA00022448"/>
    </source>
</evidence>
<dbReference type="InterPro" id="IPR003439">
    <property type="entry name" value="ABC_transporter-like_ATP-bd"/>
</dbReference>
<dbReference type="Pfam" id="PF03459">
    <property type="entry name" value="TOBE"/>
    <property type="match status" value="1"/>
</dbReference>
<comment type="caution">
    <text evidence="13">The sequence shown here is derived from an EMBL/GenBank/DDBJ whole genome shotgun (WGS) entry which is preliminary data.</text>
</comment>
<evidence type="ECO:0000259" key="12">
    <source>
        <dbReference type="PROSITE" id="PS51866"/>
    </source>
</evidence>
<comment type="similarity">
    <text evidence="1">Belongs to the ABC transporter superfamily.</text>
</comment>
<dbReference type="NCBIfam" id="TIGR02142">
    <property type="entry name" value="modC_ABC"/>
    <property type="match status" value="1"/>
</dbReference>
<evidence type="ECO:0000256" key="8">
    <source>
        <dbReference type="ARBA" id="ARBA00022967"/>
    </source>
</evidence>
<dbReference type="AlphaFoldDB" id="A0AA41Z266"/>
<dbReference type="PROSITE" id="PS51866">
    <property type="entry name" value="MOP"/>
    <property type="match status" value="1"/>
</dbReference>
<dbReference type="PROSITE" id="PS00211">
    <property type="entry name" value="ABC_TRANSPORTER_1"/>
    <property type="match status" value="1"/>
</dbReference>
<proteinExistence type="inferred from homology"/>
<keyword evidence="14" id="KW-1185">Reference proteome</keyword>
<evidence type="ECO:0000313" key="13">
    <source>
        <dbReference type="EMBL" id="MCW6508980.1"/>
    </source>
</evidence>
<dbReference type="Proteomes" id="UP001165667">
    <property type="component" value="Unassembled WGS sequence"/>
</dbReference>
<keyword evidence="9" id="KW-0472">Membrane</keyword>
<dbReference type="GO" id="GO:0005524">
    <property type="term" value="F:ATP binding"/>
    <property type="evidence" value="ECO:0007669"/>
    <property type="project" value="UniProtKB-KW"/>
</dbReference>
<dbReference type="InterPro" id="IPR027417">
    <property type="entry name" value="P-loop_NTPase"/>
</dbReference>
<evidence type="ECO:0000256" key="9">
    <source>
        <dbReference type="ARBA" id="ARBA00023136"/>
    </source>
</evidence>
<dbReference type="SUPFAM" id="SSF52540">
    <property type="entry name" value="P-loop containing nucleoside triphosphate hydrolases"/>
    <property type="match status" value="1"/>
</dbReference>
<evidence type="ECO:0000256" key="4">
    <source>
        <dbReference type="ARBA" id="ARBA00022505"/>
    </source>
</evidence>
<gene>
    <name evidence="13" type="primary">modC</name>
    <name evidence="13" type="ORF">M8523_13205</name>
</gene>
<accession>A0AA41Z266</accession>
<reference evidence="13" key="1">
    <citation type="submission" date="2022-05" db="EMBL/GenBank/DDBJ databases">
        <authorList>
            <person name="Pankratov T."/>
        </authorList>
    </citation>
    <scope>NUCLEOTIDE SEQUENCE</scope>
    <source>
        <strain evidence="13">BP6-180914</strain>
    </source>
</reference>
<evidence type="ECO:0000256" key="6">
    <source>
        <dbReference type="ARBA" id="ARBA00022741"/>
    </source>
</evidence>
<dbReference type="PROSITE" id="PS50893">
    <property type="entry name" value="ABC_TRANSPORTER_2"/>
    <property type="match status" value="1"/>
</dbReference>
<dbReference type="InterPro" id="IPR003593">
    <property type="entry name" value="AAA+_ATPase"/>
</dbReference>
<dbReference type="InterPro" id="IPR004606">
    <property type="entry name" value="Mop_domain"/>
</dbReference>
<evidence type="ECO:0000256" key="5">
    <source>
        <dbReference type="ARBA" id="ARBA00022519"/>
    </source>
</evidence>
<name>A0AA41Z266_9HYPH</name>
<evidence type="ECO:0000256" key="1">
    <source>
        <dbReference type="ARBA" id="ARBA00005417"/>
    </source>
</evidence>
<dbReference type="GO" id="GO:0016020">
    <property type="term" value="C:membrane"/>
    <property type="evidence" value="ECO:0007669"/>
    <property type="project" value="InterPro"/>
</dbReference>
<dbReference type="InterPro" id="IPR011868">
    <property type="entry name" value="ModC_ABC_ATP-bd"/>
</dbReference>
<dbReference type="InterPro" id="IPR005116">
    <property type="entry name" value="Transp-assoc_OB_typ1"/>
</dbReference>
<dbReference type="GO" id="GO:0140359">
    <property type="term" value="F:ABC-type transporter activity"/>
    <property type="evidence" value="ECO:0007669"/>
    <property type="project" value="InterPro"/>
</dbReference>
<sequence length="362" mass="39004">MSDPGTIAVGFRGTLGRFRLDARFETPARGVTALFGPSGCGKTTVLRSMAGLQRFADGMCRVNGETWQDGALFRPPHTRPIGYVFQEASLFAHLSVRGNLRFGARGSARSGAGLAFDEVVDLLGLAPLLDRAPRHLSGGERQRVAIGRALLSHPRLLLMDEPLSALDRSSRDEILPFLERLTARLALPVIYVTHDMTEVERLAETLVAMRDGRVQSVGPLRQLQSDPALPFALARDAAVTLDAVVESYDAEYGLATLVEGGLRLVVPCSALPLGQRQRLRIAAADVSLARVPPQGSTILNILPAEILSITPAGEQAMLVVLQPSLNGPTLLARITRLSWKRLDLVPGDQLQALIKSVALAPR</sequence>
<keyword evidence="7 13" id="KW-0067">ATP-binding</keyword>
<keyword evidence="6" id="KW-0547">Nucleotide-binding</keyword>
<dbReference type="Gene3D" id="2.40.50.100">
    <property type="match status" value="1"/>
</dbReference>
<dbReference type="PANTHER" id="PTHR43514:SF10">
    <property type="entry name" value="MOLYBDENUM IMPORT ATP-BINDING PROTEIN MODC 2"/>
    <property type="match status" value="1"/>
</dbReference>
<dbReference type="Pfam" id="PF00005">
    <property type="entry name" value="ABC_tran"/>
    <property type="match status" value="1"/>
</dbReference>
<dbReference type="GO" id="GO:0016887">
    <property type="term" value="F:ATP hydrolysis activity"/>
    <property type="evidence" value="ECO:0007669"/>
    <property type="project" value="InterPro"/>
</dbReference>
<evidence type="ECO:0000256" key="7">
    <source>
        <dbReference type="ARBA" id="ARBA00022840"/>
    </source>
</evidence>
<protein>
    <submittedName>
        <fullName evidence="13">Molybdenum ABC transporter ATP-binding protein</fullName>
    </submittedName>
</protein>
<dbReference type="InterPro" id="IPR050334">
    <property type="entry name" value="Molybdenum_import_ModC"/>
</dbReference>
<dbReference type="SUPFAM" id="SSF50331">
    <property type="entry name" value="MOP-like"/>
    <property type="match status" value="1"/>
</dbReference>
<dbReference type="SMART" id="SM00382">
    <property type="entry name" value="AAA"/>
    <property type="match status" value="1"/>
</dbReference>
<keyword evidence="3" id="KW-1003">Cell membrane</keyword>
<keyword evidence="8" id="KW-1278">Translocase</keyword>
<dbReference type="EMBL" id="JAMOIM010000007">
    <property type="protein sequence ID" value="MCW6508980.1"/>
    <property type="molecule type" value="Genomic_DNA"/>
</dbReference>
<evidence type="ECO:0000313" key="14">
    <source>
        <dbReference type="Proteomes" id="UP001165667"/>
    </source>
</evidence>
<dbReference type="PANTHER" id="PTHR43514">
    <property type="entry name" value="ABC TRANSPORTER I FAMILY MEMBER 10"/>
    <property type="match status" value="1"/>
</dbReference>
<dbReference type="GO" id="GO:0015098">
    <property type="term" value="F:molybdate ion transmembrane transporter activity"/>
    <property type="evidence" value="ECO:0007669"/>
    <property type="project" value="InterPro"/>
</dbReference>
<dbReference type="InterPro" id="IPR008995">
    <property type="entry name" value="Mo/tungstate-bd_C_term_dom"/>
</dbReference>
<keyword evidence="2" id="KW-0813">Transport</keyword>
<feature type="domain" description="Mop" evidence="12">
    <location>
        <begin position="295"/>
        <end position="362"/>
    </location>
</feature>